<proteinExistence type="predicted"/>
<reference evidence="1 2" key="1">
    <citation type="submission" date="2016-05" db="EMBL/GenBank/DDBJ databases">
        <title>Genome sequencing reveals origins of a unique bacterial endosymbiosis in the earliest lineages of terrestrial Fungi.</title>
        <authorList>
            <consortium name="DOE Joint Genome Institute"/>
            <person name="Uehling J."/>
            <person name="Gryganskyi A."/>
            <person name="Hameed K."/>
            <person name="Tschaplinski T."/>
            <person name="Misztal P."/>
            <person name="Wu S."/>
            <person name="Desiro A."/>
            <person name="Vande Pol N."/>
            <person name="Du Z.-Y."/>
            <person name="Zienkiewicz A."/>
            <person name="Zienkiewicz K."/>
            <person name="Morin E."/>
            <person name="Tisserant E."/>
            <person name="Splivallo R."/>
            <person name="Hainaut M."/>
            <person name="Henrissat B."/>
            <person name="Ohm R."/>
            <person name="Kuo A."/>
            <person name="Yan J."/>
            <person name="Lipzen A."/>
            <person name="Nolan M."/>
            <person name="Labutti K."/>
            <person name="Barry K."/>
            <person name="Goldstein A."/>
            <person name="Labbe J."/>
            <person name="Schadt C."/>
            <person name="Tuskan G."/>
            <person name="Grigoriev I."/>
            <person name="Martin F."/>
            <person name="Vilgalys R."/>
            <person name="Bonito G."/>
        </authorList>
    </citation>
    <scope>NUCLEOTIDE SEQUENCE [LARGE SCALE GENOMIC DNA]</scope>
    <source>
        <strain evidence="1 2">AG-77</strain>
    </source>
</reference>
<dbReference type="EMBL" id="KV442108">
    <property type="protein sequence ID" value="OAQ23821.1"/>
    <property type="molecule type" value="Genomic_DNA"/>
</dbReference>
<evidence type="ECO:0000313" key="2">
    <source>
        <dbReference type="Proteomes" id="UP000078512"/>
    </source>
</evidence>
<dbReference type="AlphaFoldDB" id="A0A197JH42"/>
<dbReference type="OrthoDB" id="2412239at2759"/>
<evidence type="ECO:0000313" key="1">
    <source>
        <dbReference type="EMBL" id="OAQ23821.1"/>
    </source>
</evidence>
<sequence>MDMDDSFIPTSWLTLIITNKTRHIADDGTLDVAITGQRGAHLIELFPEDNIVPWGTMEDDLYSKIQLPCQVDVKGRLSINAGEERGGIFKLVIVVEKWRIVKSPPKEFLVSEDNDMISKAMVVVVDGQFFFLKSSSDPCLAIVSIALEWIKRSSRQGETIPLKRLTGSASMSESNHKRFKSVQPSSNHEHFYSPRGVVSVPSRQQPLPTTSVFQSPETVLPSYLPHVIRPRPCRLRITNAFYFDGRGYCRPTSEGARVDFSPEFDGLYAFEQSFSDGRRRIVRIAINAQAEEESVDAMVVYEDWR</sequence>
<dbReference type="Proteomes" id="UP000078512">
    <property type="component" value="Unassembled WGS sequence"/>
</dbReference>
<organism evidence="1 2">
    <name type="scientific">Linnemannia elongata AG-77</name>
    <dbReference type="NCBI Taxonomy" id="1314771"/>
    <lineage>
        <taxon>Eukaryota</taxon>
        <taxon>Fungi</taxon>
        <taxon>Fungi incertae sedis</taxon>
        <taxon>Mucoromycota</taxon>
        <taxon>Mortierellomycotina</taxon>
        <taxon>Mortierellomycetes</taxon>
        <taxon>Mortierellales</taxon>
        <taxon>Mortierellaceae</taxon>
        <taxon>Linnemannia</taxon>
    </lineage>
</organism>
<name>A0A197JH42_9FUNG</name>
<protein>
    <submittedName>
        <fullName evidence="1">Uncharacterized protein</fullName>
    </submittedName>
</protein>
<keyword evidence="2" id="KW-1185">Reference proteome</keyword>
<accession>A0A197JH42</accession>
<gene>
    <name evidence="1" type="ORF">K457DRAFT_903674</name>
</gene>